<dbReference type="Proteomes" id="UP000093159">
    <property type="component" value="Unassembled WGS sequence"/>
</dbReference>
<dbReference type="KEGG" id="apoc:APORC_1943"/>
<sequence length="75" mass="8611">MKTTKAVKELVKLTKKDELSKSQKKEAKKLVGELKSKRSKIKSELKKTSKNDKKKVKKLKNKQSLIKKAIKKSSK</sequence>
<organism evidence="3 5">
    <name type="scientific">Arcobacter porcinus</name>
    <dbReference type="NCBI Taxonomy" id="1935204"/>
    <lineage>
        <taxon>Bacteria</taxon>
        <taxon>Pseudomonadati</taxon>
        <taxon>Campylobacterota</taxon>
        <taxon>Epsilonproteobacteria</taxon>
        <taxon>Campylobacterales</taxon>
        <taxon>Arcobacteraceae</taxon>
        <taxon>Arcobacter</taxon>
    </lineage>
</organism>
<evidence type="ECO:0000313" key="3">
    <source>
        <dbReference type="EMBL" id="QEP41498.1"/>
    </source>
</evidence>
<reference evidence="3 5" key="2">
    <citation type="submission" date="2019-09" db="EMBL/GenBank/DDBJ databases">
        <title>Complete genome sequencing of four Arcobacter species reveals a diverse suite of mobile elements.</title>
        <authorList>
            <person name="Miller W.G."/>
            <person name="Yee E."/>
            <person name="Bono J.L."/>
        </authorList>
    </citation>
    <scope>NUCLEOTIDE SEQUENCE [LARGE SCALE GENOMIC DNA]</scope>
    <source>
        <strain evidence="3 5">CCUG 56899</strain>
    </source>
</reference>
<reference evidence="3 5" key="3">
    <citation type="submission" date="2019-09" db="EMBL/GenBank/DDBJ databases">
        <title>Taxonomic note: a critical rebuttal of the proposed division of the genus Arcobacter into six genera, emended descriptions of Arcobacter anaerophilus and the genus Arcobacter, and an assessment of genus-level boundaries for Epsilonproteobacteria using in silico genomic comparator tools.</title>
        <authorList>
            <person name="On S.L.W."/>
            <person name="Miller W.G."/>
            <person name="Biggs P."/>
            <person name="Cornelius A."/>
            <person name="Vandamme P."/>
        </authorList>
    </citation>
    <scope>NUCLEOTIDE SEQUENCE [LARGE SCALE GENOMIC DNA]</scope>
    <source>
        <strain evidence="3 5">CCUG 56899</strain>
    </source>
</reference>
<name>A0A1C0AYC0_9BACT</name>
<proteinExistence type="predicted"/>
<accession>A0A1C0AYC0</accession>
<dbReference type="AlphaFoldDB" id="A0A1C0AYC0"/>
<gene>
    <name evidence="2" type="ORF">AAX28_00075</name>
    <name evidence="3" type="ORF">APORC_1943</name>
</gene>
<dbReference type="EMBL" id="CP036246">
    <property type="protein sequence ID" value="QEP41498.1"/>
    <property type="molecule type" value="Genomic_DNA"/>
</dbReference>
<feature type="compositionally biased region" description="Basic and acidic residues" evidence="1">
    <location>
        <begin position="16"/>
        <end position="51"/>
    </location>
</feature>
<evidence type="ECO:0000313" key="4">
    <source>
        <dbReference type="Proteomes" id="UP000093159"/>
    </source>
</evidence>
<feature type="compositionally biased region" description="Basic residues" evidence="1">
    <location>
        <begin position="52"/>
        <end position="61"/>
    </location>
</feature>
<dbReference type="EMBL" id="LDIR01000001">
    <property type="protein sequence ID" value="OCL92543.1"/>
    <property type="molecule type" value="Genomic_DNA"/>
</dbReference>
<evidence type="ECO:0000313" key="2">
    <source>
        <dbReference type="EMBL" id="OCL92543.1"/>
    </source>
</evidence>
<dbReference type="RefSeq" id="WP_066172417.1">
    <property type="nucleotide sequence ID" value="NZ_CP036246.2"/>
</dbReference>
<protein>
    <submittedName>
        <fullName evidence="3">Uncharacterized protein</fullName>
    </submittedName>
</protein>
<reference evidence="2 4" key="1">
    <citation type="submission" date="2015-05" db="EMBL/GenBank/DDBJ databases">
        <authorList>
            <person name="Rovetto F."/>
            <person name="Cocolin L."/>
            <person name="Illeghems K."/>
            <person name="Van Nieuwerburgh F."/>
            <person name="Houf K."/>
        </authorList>
    </citation>
    <scope>NUCLEOTIDE SEQUENCE [LARGE SCALE GENOMIC DNA]</scope>
    <source>
        <strain evidence="2 4">117434</strain>
    </source>
</reference>
<evidence type="ECO:0000313" key="5">
    <source>
        <dbReference type="Proteomes" id="UP000322644"/>
    </source>
</evidence>
<keyword evidence="4" id="KW-1185">Reference proteome</keyword>
<evidence type="ECO:0000256" key="1">
    <source>
        <dbReference type="SAM" id="MobiDB-lite"/>
    </source>
</evidence>
<feature type="region of interest" description="Disordered" evidence="1">
    <location>
        <begin position="16"/>
        <end position="75"/>
    </location>
</feature>
<dbReference type="Proteomes" id="UP000322644">
    <property type="component" value="Chromosome"/>
</dbReference>